<organism evidence="5 6">
    <name type="scientific">Actinomadura craniellae</name>
    <dbReference type="NCBI Taxonomy" id="2231787"/>
    <lineage>
        <taxon>Bacteria</taxon>
        <taxon>Bacillati</taxon>
        <taxon>Actinomycetota</taxon>
        <taxon>Actinomycetes</taxon>
        <taxon>Streptosporangiales</taxon>
        <taxon>Thermomonosporaceae</taxon>
        <taxon>Actinomadura</taxon>
    </lineage>
</organism>
<comment type="caution">
    <text evidence="5">The sequence shown here is derived from an EMBL/GenBank/DDBJ whole genome shotgun (WGS) entry which is preliminary data.</text>
</comment>
<dbReference type="InterPro" id="IPR029000">
    <property type="entry name" value="Cyclophilin-like_dom_sf"/>
</dbReference>
<protein>
    <submittedName>
        <fullName evidence="5">Allophanate hydrolase subunit 2 family protein</fullName>
    </submittedName>
</protein>
<evidence type="ECO:0000256" key="1">
    <source>
        <dbReference type="ARBA" id="ARBA00022741"/>
    </source>
</evidence>
<dbReference type="OrthoDB" id="9768696at2"/>
<dbReference type="NCBIfam" id="TIGR00724">
    <property type="entry name" value="urea_amlyse_rel"/>
    <property type="match status" value="1"/>
</dbReference>
<reference evidence="5 6" key="1">
    <citation type="submission" date="2018-06" db="EMBL/GenBank/DDBJ databases">
        <title>Actinomadura craniellae sp. nov. isolated from marine sponge Craniella sp.</title>
        <authorList>
            <person name="Li L."/>
            <person name="Xu Q.H."/>
            <person name="Lin H.W."/>
            <person name="Lu Y.H."/>
        </authorList>
    </citation>
    <scope>NUCLEOTIDE SEQUENCE [LARGE SCALE GENOMIC DNA]</scope>
    <source>
        <strain evidence="5 6">LHW63021</strain>
    </source>
</reference>
<name>A0A365GVJ2_9ACTN</name>
<dbReference type="SMART" id="SM00797">
    <property type="entry name" value="AHS2"/>
    <property type="match status" value="1"/>
</dbReference>
<keyword evidence="2 5" id="KW-0378">Hydrolase</keyword>
<dbReference type="InterPro" id="IPR052708">
    <property type="entry name" value="PxpC"/>
</dbReference>
<evidence type="ECO:0000313" key="6">
    <source>
        <dbReference type="Proteomes" id="UP000251891"/>
    </source>
</evidence>
<dbReference type="PANTHER" id="PTHR43309">
    <property type="entry name" value="5-OXOPROLINASE SUBUNIT C"/>
    <property type="match status" value="1"/>
</dbReference>
<gene>
    <name evidence="5" type="ORF">DPM19_33240</name>
</gene>
<keyword evidence="3" id="KW-0067">ATP-binding</keyword>
<sequence length="284" mass="28956">MIEVVRPGPLATVQDLGRPGLAHLGVPGSGAADRRSLALANRLVGNPEGAAGLELTLGGAALRFHRRAWIAVTGAPVPVLVGGRAAAACAPCFVPEGTLVEFGTPDRGLRTYLAVRGGLDVPPVLGSRSTDLLSRLGPAPLAAGDHLPVGATPAAVPDVDVAPVAPPADAPVLRVMPGPRDDWFSPAALATLTARPYEVTAQSNRVGVRLAGPALERVRSGELASEGMVTGALQVPPDGLPILFLADHPTTGGYPVIAVVAAADLPAAAQLRPGQQVRFRLRGR</sequence>
<dbReference type="RefSeq" id="WP_111872071.1">
    <property type="nucleotide sequence ID" value="NZ_QLYX01000024.1"/>
</dbReference>
<dbReference type="SUPFAM" id="SSF50891">
    <property type="entry name" value="Cyclophilin-like"/>
    <property type="match status" value="1"/>
</dbReference>
<dbReference type="AlphaFoldDB" id="A0A365GVJ2"/>
<keyword evidence="6" id="KW-1185">Reference proteome</keyword>
<accession>A0A365GVJ2</accession>
<evidence type="ECO:0000259" key="4">
    <source>
        <dbReference type="SMART" id="SM00797"/>
    </source>
</evidence>
<dbReference type="Gene3D" id="2.40.100.10">
    <property type="entry name" value="Cyclophilin-like"/>
    <property type="match status" value="1"/>
</dbReference>
<dbReference type="Pfam" id="PF02626">
    <property type="entry name" value="CT_A_B"/>
    <property type="match status" value="1"/>
</dbReference>
<dbReference type="GO" id="GO:0005524">
    <property type="term" value="F:ATP binding"/>
    <property type="evidence" value="ECO:0007669"/>
    <property type="project" value="UniProtKB-KW"/>
</dbReference>
<dbReference type="PANTHER" id="PTHR43309:SF3">
    <property type="entry name" value="5-OXOPROLINASE SUBUNIT C"/>
    <property type="match status" value="1"/>
</dbReference>
<dbReference type="InterPro" id="IPR003778">
    <property type="entry name" value="CT_A_B"/>
</dbReference>
<evidence type="ECO:0000256" key="3">
    <source>
        <dbReference type="ARBA" id="ARBA00022840"/>
    </source>
</evidence>
<dbReference type="GO" id="GO:0016787">
    <property type="term" value="F:hydrolase activity"/>
    <property type="evidence" value="ECO:0007669"/>
    <property type="project" value="UniProtKB-KW"/>
</dbReference>
<evidence type="ECO:0000256" key="2">
    <source>
        <dbReference type="ARBA" id="ARBA00022801"/>
    </source>
</evidence>
<evidence type="ECO:0000313" key="5">
    <source>
        <dbReference type="EMBL" id="RAY10831.1"/>
    </source>
</evidence>
<feature type="domain" description="Carboxyltransferase" evidence="4">
    <location>
        <begin position="23"/>
        <end position="284"/>
    </location>
</feature>
<dbReference type="EMBL" id="QLYX01000024">
    <property type="protein sequence ID" value="RAY10831.1"/>
    <property type="molecule type" value="Genomic_DNA"/>
</dbReference>
<dbReference type="Proteomes" id="UP000251891">
    <property type="component" value="Unassembled WGS sequence"/>
</dbReference>
<proteinExistence type="predicted"/>
<keyword evidence="1" id="KW-0547">Nucleotide-binding</keyword>